<feature type="transmembrane region" description="Helical" evidence="2">
    <location>
        <begin position="6"/>
        <end position="22"/>
    </location>
</feature>
<organism evidence="3 4">
    <name type="scientific">Naumannella halotolerans</name>
    <dbReference type="NCBI Taxonomy" id="993414"/>
    <lineage>
        <taxon>Bacteria</taxon>
        <taxon>Bacillati</taxon>
        <taxon>Actinomycetota</taxon>
        <taxon>Actinomycetes</taxon>
        <taxon>Propionibacteriales</taxon>
        <taxon>Propionibacteriaceae</taxon>
        <taxon>Naumannella</taxon>
    </lineage>
</organism>
<comment type="caution">
    <text evidence="3">The sequence shown here is derived from an EMBL/GenBank/DDBJ whole genome shotgun (WGS) entry which is preliminary data.</text>
</comment>
<dbReference type="Proteomes" id="UP000295371">
    <property type="component" value="Unassembled WGS sequence"/>
</dbReference>
<evidence type="ECO:0000256" key="2">
    <source>
        <dbReference type="SAM" id="Phobius"/>
    </source>
</evidence>
<evidence type="ECO:0000313" key="3">
    <source>
        <dbReference type="EMBL" id="TDT32472.1"/>
    </source>
</evidence>
<keyword evidence="2" id="KW-0812">Transmembrane</keyword>
<reference evidence="3 4" key="1">
    <citation type="submission" date="2019-03" db="EMBL/GenBank/DDBJ databases">
        <title>Genomic Encyclopedia of Archaeal and Bacterial Type Strains, Phase II (KMG-II): from individual species to whole genera.</title>
        <authorList>
            <person name="Goeker M."/>
        </authorList>
    </citation>
    <scope>NUCLEOTIDE SEQUENCE [LARGE SCALE GENOMIC DNA]</scope>
    <source>
        <strain evidence="3 4">DSM 24323</strain>
    </source>
</reference>
<accession>A0A4R7J557</accession>
<proteinExistence type="predicted"/>
<dbReference type="RefSeq" id="WP_133753112.1">
    <property type="nucleotide sequence ID" value="NZ_CP171129.1"/>
</dbReference>
<dbReference type="EMBL" id="SOAW01000001">
    <property type="protein sequence ID" value="TDT32472.1"/>
    <property type="molecule type" value="Genomic_DNA"/>
</dbReference>
<sequence>MEALIYAAIVVVWLAYLIPMFLRRQKVAGQAPIQPMESGVRMVRRPTVVEAEEAGSSLVSTPLTRRAGLYNLRRRELLAARRRRNVLTLLMFATTVVLVLCVAGITPWWAVAVPGGMVIAFLVLARVSVVYLRRDLDRRRDALLRDGDEEETVAVSLDQVRPGAAVEGVALGVPDDEGGQLWQPLPITSPTYVSRPVAGRSIRTIDLSTPASAPAATDHQDRPVTADEPTEAISRTGSTALWRDGSPEGEQQRPRAVGE</sequence>
<keyword evidence="2" id="KW-1133">Transmembrane helix</keyword>
<dbReference type="OrthoDB" id="3218604at2"/>
<evidence type="ECO:0000256" key="1">
    <source>
        <dbReference type="SAM" id="MobiDB-lite"/>
    </source>
</evidence>
<feature type="region of interest" description="Disordered" evidence="1">
    <location>
        <begin position="208"/>
        <end position="259"/>
    </location>
</feature>
<name>A0A4R7J557_9ACTN</name>
<protein>
    <submittedName>
        <fullName evidence="3">Uncharacterized membrane protein (DUF485 family)</fullName>
    </submittedName>
</protein>
<keyword evidence="4" id="KW-1185">Reference proteome</keyword>
<feature type="compositionally biased region" description="Basic and acidic residues" evidence="1">
    <location>
        <begin position="250"/>
        <end position="259"/>
    </location>
</feature>
<feature type="transmembrane region" description="Helical" evidence="2">
    <location>
        <begin position="111"/>
        <end position="132"/>
    </location>
</feature>
<dbReference type="AlphaFoldDB" id="A0A4R7J557"/>
<gene>
    <name evidence="3" type="ORF">CLV29_0048</name>
</gene>
<keyword evidence="2" id="KW-0472">Membrane</keyword>
<evidence type="ECO:0000313" key="4">
    <source>
        <dbReference type="Proteomes" id="UP000295371"/>
    </source>
</evidence>
<feature type="transmembrane region" description="Helical" evidence="2">
    <location>
        <begin position="85"/>
        <end position="105"/>
    </location>
</feature>